<dbReference type="Gene3D" id="3.10.260.10">
    <property type="entry name" value="Transcription regulator HTH, APSES-type DNA-binding domain"/>
    <property type="match status" value="1"/>
</dbReference>
<proteinExistence type="predicted"/>
<dbReference type="InterPro" id="IPR036887">
    <property type="entry name" value="HTH_APSES_sf"/>
</dbReference>
<feature type="compositionally biased region" description="Polar residues" evidence="1">
    <location>
        <begin position="21"/>
        <end position="34"/>
    </location>
</feature>
<dbReference type="PROSITE" id="PS51299">
    <property type="entry name" value="HTH_APSES"/>
    <property type="match status" value="1"/>
</dbReference>
<dbReference type="OrthoDB" id="5562739at2759"/>
<sequence>MISVASLLNPSPPPDVRVNHQLPTPCSSRYTTEVPSPAPQPKKLKMSKDAAVFAKGKIKGKVRYPPHEKYGEDVKKKLREYQIYPMVGIADFCRHIPYNSEKKSFLEKTGRESFEVFQYVFKAPGDDRVYTVMWDYNIGLTTPAKMLNSNPGLRDICHSITGGALAAQGYWMPFEAAKAVAATFCYNIRYALVPLFGEDFLSLCVRPDSSRFGRMVIDKDIVRGCTEAAGELRLLSEATNSSREASVAPTAKPATPRTSWISKNLRPKMPKIDRTEVESGYGTDTDASERYYGSPVTPAGPGGKDGSWAMPHPDSPRFLGRAALMEPPWQSQPPKLIMPWQPVERAAPVTEAREVLGRSKRSLSQIDEDYDVDDDQDGPLSTDTTPAPQKTVHHRTDEERAAYLIMELHIEDSALRDHRNKRRRFSL</sequence>
<feature type="compositionally biased region" description="Acidic residues" evidence="1">
    <location>
        <begin position="366"/>
        <end position="377"/>
    </location>
</feature>
<dbReference type="GO" id="GO:0003677">
    <property type="term" value="F:DNA binding"/>
    <property type="evidence" value="ECO:0007669"/>
    <property type="project" value="InterPro"/>
</dbReference>
<dbReference type="SUPFAM" id="SSF54616">
    <property type="entry name" value="DNA-binding domain of Mlu1-box binding protein MBP1"/>
    <property type="match status" value="1"/>
</dbReference>
<comment type="caution">
    <text evidence="3">The sequence shown here is derived from an EMBL/GenBank/DDBJ whole genome shotgun (WGS) entry which is preliminary data.</text>
</comment>
<dbReference type="PANTHER" id="PTHR43828:SF5">
    <property type="entry name" value="TRANSCRIPTIONAL REPRESSOR XBP1"/>
    <property type="match status" value="1"/>
</dbReference>
<dbReference type="PANTHER" id="PTHR43828">
    <property type="entry name" value="ASPARAGINASE"/>
    <property type="match status" value="1"/>
</dbReference>
<dbReference type="GO" id="GO:0030907">
    <property type="term" value="C:MBF transcription complex"/>
    <property type="evidence" value="ECO:0007669"/>
    <property type="project" value="TreeGrafter"/>
</dbReference>
<protein>
    <recommendedName>
        <fullName evidence="2">HTH APSES-type domain-containing protein</fullName>
    </recommendedName>
</protein>
<dbReference type="InterPro" id="IPR051642">
    <property type="entry name" value="SWI6-like"/>
</dbReference>
<reference evidence="3" key="1">
    <citation type="submission" date="2021-03" db="EMBL/GenBank/DDBJ databases">
        <title>Comparative genomics and phylogenomic investigation of the class Geoglossomycetes provide insights into ecological specialization and systematics.</title>
        <authorList>
            <person name="Melie T."/>
            <person name="Pirro S."/>
            <person name="Miller A.N."/>
            <person name="Quandt A."/>
        </authorList>
    </citation>
    <scope>NUCLEOTIDE SEQUENCE</scope>
    <source>
        <strain evidence="3">GBOQ0MN5Z8</strain>
    </source>
</reference>
<organism evidence="3 4">
    <name type="scientific">Glutinoglossum americanum</name>
    <dbReference type="NCBI Taxonomy" id="1670608"/>
    <lineage>
        <taxon>Eukaryota</taxon>
        <taxon>Fungi</taxon>
        <taxon>Dikarya</taxon>
        <taxon>Ascomycota</taxon>
        <taxon>Pezizomycotina</taxon>
        <taxon>Geoglossomycetes</taxon>
        <taxon>Geoglossales</taxon>
        <taxon>Geoglossaceae</taxon>
        <taxon>Glutinoglossum</taxon>
    </lineage>
</organism>
<dbReference type="AlphaFoldDB" id="A0A9P8I5E5"/>
<dbReference type="GO" id="GO:0033309">
    <property type="term" value="C:SBF transcription complex"/>
    <property type="evidence" value="ECO:0007669"/>
    <property type="project" value="TreeGrafter"/>
</dbReference>
<feature type="compositionally biased region" description="Polar residues" evidence="1">
    <location>
        <begin position="379"/>
        <end position="388"/>
    </location>
</feature>
<keyword evidence="4" id="KW-1185">Reference proteome</keyword>
<dbReference type="GO" id="GO:0000981">
    <property type="term" value="F:DNA-binding transcription factor activity, RNA polymerase II-specific"/>
    <property type="evidence" value="ECO:0007669"/>
    <property type="project" value="UniProtKB-ARBA"/>
</dbReference>
<evidence type="ECO:0000313" key="4">
    <source>
        <dbReference type="Proteomes" id="UP000698800"/>
    </source>
</evidence>
<feature type="region of interest" description="Disordered" evidence="1">
    <location>
        <begin position="239"/>
        <end position="311"/>
    </location>
</feature>
<dbReference type="Proteomes" id="UP000698800">
    <property type="component" value="Unassembled WGS sequence"/>
</dbReference>
<feature type="region of interest" description="Disordered" evidence="1">
    <location>
        <begin position="366"/>
        <end position="396"/>
    </location>
</feature>
<dbReference type="InterPro" id="IPR003163">
    <property type="entry name" value="Tscrpt_reg_HTH_APSES-type"/>
</dbReference>
<feature type="domain" description="HTH APSES-type" evidence="2">
    <location>
        <begin position="95"/>
        <end position="207"/>
    </location>
</feature>
<evidence type="ECO:0000259" key="2">
    <source>
        <dbReference type="PROSITE" id="PS51299"/>
    </source>
</evidence>
<gene>
    <name evidence="3" type="ORF">FGG08_007405</name>
</gene>
<evidence type="ECO:0000256" key="1">
    <source>
        <dbReference type="SAM" id="MobiDB-lite"/>
    </source>
</evidence>
<dbReference type="EMBL" id="JAGHQL010000296">
    <property type="protein sequence ID" value="KAH0533993.1"/>
    <property type="molecule type" value="Genomic_DNA"/>
</dbReference>
<evidence type="ECO:0000313" key="3">
    <source>
        <dbReference type="EMBL" id="KAH0533993.1"/>
    </source>
</evidence>
<accession>A0A9P8I5E5</accession>
<name>A0A9P8I5E5_9PEZI</name>
<feature type="region of interest" description="Disordered" evidence="1">
    <location>
        <begin position="1"/>
        <end position="45"/>
    </location>
</feature>